<dbReference type="RefSeq" id="WP_006003720.1">
    <property type="nucleotide sequence ID" value="NZ_DS996351.1"/>
</dbReference>
<dbReference type="Pfam" id="PF00563">
    <property type="entry name" value="EAL"/>
    <property type="match status" value="1"/>
</dbReference>
<feature type="domain" description="EAL" evidence="1">
    <location>
        <begin position="159"/>
        <end position="415"/>
    </location>
</feature>
<dbReference type="InterPro" id="IPR001633">
    <property type="entry name" value="EAL_dom"/>
</dbReference>
<reference evidence="3 4" key="2">
    <citation type="submission" date="2008-10" db="EMBL/GenBank/DDBJ databases">
        <authorList>
            <person name="Fulton L."/>
            <person name="Clifton S."/>
            <person name="Fulton B."/>
            <person name="Xu J."/>
            <person name="Minx P."/>
            <person name="Pepin K.H."/>
            <person name="Johnson M."/>
            <person name="Bhonagiri V."/>
            <person name="Nash W.E."/>
            <person name="Mardis E.R."/>
            <person name="Wilson R.K."/>
        </authorList>
    </citation>
    <scope>NUCLEOTIDE SEQUENCE [LARGE SCALE GENOMIC DNA]</scope>
    <source>
        <strain evidence="3 4">ATCC 29098</strain>
    </source>
</reference>
<dbReference type="InterPro" id="IPR050706">
    <property type="entry name" value="Cyclic-di-GMP_PDE-like"/>
</dbReference>
<dbReference type="Gene3D" id="3.20.20.450">
    <property type="entry name" value="EAL domain"/>
    <property type="match status" value="1"/>
</dbReference>
<sequence>MVWFRQHLPASLKDSGNAVVKMCVRQYPFLVEIFGQEKSTYFLKQVKEIADRHVREDEFFSRDTDDYFYFLLNDIDKDIICDRLNSFFYDLNENIDIGNIYYQLAFYCGVSIYDGEGDPEKNAELLMTHVQFALEKAKGAHINFIWFFDSELHITEELENYIESHMHQALENKEFKLFLQPKKNLHTGKLEGAEALVRWKPSNGRILSPNQFIPLFEKNGFCVELDFYMIRQACCQINSWINQGIEPVPISVNQSKLVFFERDYVETLQQILDEHQIPAELIVLEILEGLAMDSTDLLNERIGALQKAGFRISLDDFGSGYSSMNTLSRLKINELKLDRGFLFSNSSLDRERNSLILEQIIQLSHKLGISTVAEGVETVEDEELVRSIGCDVGQGYLYHAPISAAEFTEIYMVDRKAPR</sequence>
<dbReference type="PROSITE" id="PS50887">
    <property type="entry name" value="GGDEF"/>
    <property type="match status" value="1"/>
</dbReference>
<dbReference type="CDD" id="cd01948">
    <property type="entry name" value="EAL"/>
    <property type="match status" value="1"/>
</dbReference>
<dbReference type="PANTHER" id="PTHR33121">
    <property type="entry name" value="CYCLIC DI-GMP PHOSPHODIESTERASE PDEF"/>
    <property type="match status" value="1"/>
</dbReference>
<dbReference type="SUPFAM" id="SSF55073">
    <property type="entry name" value="Nucleotide cyclase"/>
    <property type="match status" value="1"/>
</dbReference>
<dbReference type="GO" id="GO:0071111">
    <property type="term" value="F:cyclic-guanylate-specific phosphodiesterase activity"/>
    <property type="evidence" value="ECO:0007669"/>
    <property type="project" value="InterPro"/>
</dbReference>
<dbReference type="AlphaFoldDB" id="B6WQ30"/>
<organism evidence="3 4">
    <name type="scientific">Desulfovibrio piger ATCC 29098</name>
    <dbReference type="NCBI Taxonomy" id="411464"/>
    <lineage>
        <taxon>Bacteria</taxon>
        <taxon>Pseudomonadati</taxon>
        <taxon>Thermodesulfobacteriota</taxon>
        <taxon>Desulfovibrionia</taxon>
        <taxon>Desulfovibrionales</taxon>
        <taxon>Desulfovibrionaceae</taxon>
        <taxon>Desulfovibrio</taxon>
    </lineage>
</organism>
<evidence type="ECO:0000259" key="1">
    <source>
        <dbReference type="PROSITE" id="PS50883"/>
    </source>
</evidence>
<dbReference type="Pfam" id="PF00990">
    <property type="entry name" value="GGDEF"/>
    <property type="match status" value="1"/>
</dbReference>
<dbReference type="InterPro" id="IPR029787">
    <property type="entry name" value="Nucleotide_cyclase"/>
</dbReference>
<dbReference type="InterPro" id="IPR043128">
    <property type="entry name" value="Rev_trsase/Diguanyl_cyclase"/>
</dbReference>
<dbReference type="EMBL" id="ABXU01000008">
    <property type="protein sequence ID" value="EEB34900.1"/>
    <property type="molecule type" value="Genomic_DNA"/>
</dbReference>
<protein>
    <submittedName>
        <fullName evidence="3">Cyclic diguanylate phosphodiesterase (EAL) domain protein</fullName>
    </submittedName>
</protein>
<dbReference type="SMART" id="SM00052">
    <property type="entry name" value="EAL"/>
    <property type="match status" value="1"/>
</dbReference>
<feature type="domain" description="GGDEF" evidence="2">
    <location>
        <begin position="15"/>
        <end position="150"/>
    </location>
</feature>
<reference evidence="3 4" key="1">
    <citation type="submission" date="2008-10" db="EMBL/GenBank/DDBJ databases">
        <title>Draft genome sequence of Desulvovibrio piger (ATCC 29098).</title>
        <authorList>
            <person name="Sudarsanam P."/>
            <person name="Ley R."/>
            <person name="Guruge J."/>
            <person name="Turnbaugh P.J."/>
            <person name="Mahowald M."/>
            <person name="Liep D."/>
            <person name="Gordon J."/>
        </authorList>
    </citation>
    <scope>NUCLEOTIDE SEQUENCE [LARGE SCALE GENOMIC DNA]</scope>
    <source>
        <strain evidence="3 4">ATCC 29098</strain>
    </source>
</reference>
<dbReference type="Gene3D" id="3.30.70.270">
    <property type="match status" value="1"/>
</dbReference>
<dbReference type="Proteomes" id="UP000003676">
    <property type="component" value="Unassembled WGS sequence"/>
</dbReference>
<dbReference type="HOGENOM" id="CLU_000445_70_50_7"/>
<name>B6WQ30_9BACT</name>
<dbReference type="SUPFAM" id="SSF141868">
    <property type="entry name" value="EAL domain-like"/>
    <property type="match status" value="1"/>
</dbReference>
<comment type="caution">
    <text evidence="3">The sequence shown here is derived from an EMBL/GenBank/DDBJ whole genome shotgun (WGS) entry which is preliminary data.</text>
</comment>
<gene>
    <name evidence="3" type="ORF">DESPIG_00153</name>
</gene>
<proteinExistence type="predicted"/>
<evidence type="ECO:0000313" key="4">
    <source>
        <dbReference type="Proteomes" id="UP000003676"/>
    </source>
</evidence>
<dbReference type="PANTHER" id="PTHR33121:SF71">
    <property type="entry name" value="OXYGEN SENSOR PROTEIN DOSP"/>
    <property type="match status" value="1"/>
</dbReference>
<accession>B6WQ30</accession>
<evidence type="ECO:0000313" key="3">
    <source>
        <dbReference type="EMBL" id="EEB34900.1"/>
    </source>
</evidence>
<dbReference type="InterPro" id="IPR035919">
    <property type="entry name" value="EAL_sf"/>
</dbReference>
<dbReference type="eggNOG" id="COG2200">
    <property type="taxonomic scope" value="Bacteria"/>
</dbReference>
<evidence type="ECO:0000259" key="2">
    <source>
        <dbReference type="PROSITE" id="PS50887"/>
    </source>
</evidence>
<dbReference type="PROSITE" id="PS50883">
    <property type="entry name" value="EAL"/>
    <property type="match status" value="1"/>
</dbReference>
<dbReference type="InterPro" id="IPR000160">
    <property type="entry name" value="GGDEF_dom"/>
</dbReference>